<gene>
    <name evidence="2" type="ORF">FH972_002327</name>
</gene>
<protein>
    <submittedName>
        <fullName evidence="2">Uncharacterized protein</fullName>
    </submittedName>
</protein>
<dbReference type="EMBL" id="CM017321">
    <property type="protein sequence ID" value="KAE7997720.1"/>
    <property type="molecule type" value="Genomic_DNA"/>
</dbReference>
<proteinExistence type="predicted"/>
<sequence>MKQGEAATKWGREGRVGCRRRNGLSSTVGSKQQEKKKKKKNPKIKPNQTKNQNQTGENEAGGGGDETGKGGTRGLSPTKWVVANCRLEREARMGEIWVGGERKKMEVR</sequence>
<name>A0A5N6QHU3_9ROSI</name>
<organism evidence="2 3">
    <name type="scientific">Carpinus fangiana</name>
    <dbReference type="NCBI Taxonomy" id="176857"/>
    <lineage>
        <taxon>Eukaryota</taxon>
        <taxon>Viridiplantae</taxon>
        <taxon>Streptophyta</taxon>
        <taxon>Embryophyta</taxon>
        <taxon>Tracheophyta</taxon>
        <taxon>Spermatophyta</taxon>
        <taxon>Magnoliopsida</taxon>
        <taxon>eudicotyledons</taxon>
        <taxon>Gunneridae</taxon>
        <taxon>Pentapetalae</taxon>
        <taxon>rosids</taxon>
        <taxon>fabids</taxon>
        <taxon>Fagales</taxon>
        <taxon>Betulaceae</taxon>
        <taxon>Carpinus</taxon>
    </lineage>
</organism>
<reference evidence="2 3" key="1">
    <citation type="submission" date="2019-06" db="EMBL/GenBank/DDBJ databases">
        <title>A chromosomal-level reference genome of Carpinus fangiana (Coryloideae, Betulaceae).</title>
        <authorList>
            <person name="Yang X."/>
            <person name="Wang Z."/>
            <person name="Zhang L."/>
            <person name="Hao G."/>
            <person name="Liu J."/>
            <person name="Yang Y."/>
        </authorList>
    </citation>
    <scope>NUCLEOTIDE SEQUENCE [LARGE SCALE GENOMIC DNA]</scope>
    <source>
        <strain evidence="2">Cfa_2016G</strain>
        <tissue evidence="2">Leaf</tissue>
    </source>
</reference>
<evidence type="ECO:0000313" key="2">
    <source>
        <dbReference type="EMBL" id="KAE7997720.1"/>
    </source>
</evidence>
<accession>A0A5N6QHU3</accession>
<feature type="compositionally biased region" description="Gly residues" evidence="1">
    <location>
        <begin position="59"/>
        <end position="73"/>
    </location>
</feature>
<feature type="region of interest" description="Disordered" evidence="1">
    <location>
        <begin position="1"/>
        <end position="79"/>
    </location>
</feature>
<dbReference type="Proteomes" id="UP000327013">
    <property type="component" value="Chromosome 1"/>
</dbReference>
<feature type="compositionally biased region" description="Basic residues" evidence="1">
    <location>
        <begin position="34"/>
        <end position="43"/>
    </location>
</feature>
<evidence type="ECO:0000313" key="3">
    <source>
        <dbReference type="Proteomes" id="UP000327013"/>
    </source>
</evidence>
<feature type="compositionally biased region" description="Low complexity" evidence="1">
    <location>
        <begin position="44"/>
        <end position="58"/>
    </location>
</feature>
<evidence type="ECO:0000256" key="1">
    <source>
        <dbReference type="SAM" id="MobiDB-lite"/>
    </source>
</evidence>
<keyword evidence="3" id="KW-1185">Reference proteome</keyword>
<dbReference type="AlphaFoldDB" id="A0A5N6QHU3"/>